<keyword evidence="1" id="KW-0963">Cytoplasm</keyword>
<dbReference type="AlphaFoldDB" id="A0A7I8KI44"/>
<feature type="domain" description="Ribosome maturation factor RimP N-terminal" evidence="3">
    <location>
        <begin position="163"/>
        <end position="224"/>
    </location>
</feature>
<dbReference type="Proteomes" id="UP000663760">
    <property type="component" value="Chromosome 5"/>
</dbReference>
<evidence type="ECO:0000256" key="1">
    <source>
        <dbReference type="ARBA" id="ARBA00022490"/>
    </source>
</evidence>
<evidence type="ECO:0000313" key="5">
    <source>
        <dbReference type="EMBL" id="CAA2620591.1"/>
    </source>
</evidence>
<dbReference type="OrthoDB" id="1100432at2759"/>
<dbReference type="PANTHER" id="PTHR34544:SF1">
    <property type="entry name" value="OS04G0438300 PROTEIN"/>
    <property type="match status" value="1"/>
</dbReference>
<dbReference type="InterPro" id="IPR028989">
    <property type="entry name" value="RimP_N"/>
</dbReference>
<dbReference type="Pfam" id="PF25498">
    <property type="entry name" value="DUF7912"/>
    <property type="match status" value="1"/>
</dbReference>
<dbReference type="EMBL" id="LR746268">
    <property type="protein sequence ID" value="CAA7396675.1"/>
    <property type="molecule type" value="Genomic_DNA"/>
</dbReference>
<evidence type="ECO:0000256" key="2">
    <source>
        <dbReference type="ARBA" id="ARBA00022517"/>
    </source>
</evidence>
<evidence type="ECO:0000259" key="4">
    <source>
        <dbReference type="Pfam" id="PF25498"/>
    </source>
</evidence>
<reference evidence="6" key="1">
    <citation type="submission" date="2020-02" db="EMBL/GenBank/DDBJ databases">
        <authorList>
            <person name="Scholz U."/>
            <person name="Mascher M."/>
            <person name="Fiebig A."/>
        </authorList>
    </citation>
    <scope>NUCLEOTIDE SEQUENCE</scope>
</reference>
<proteinExistence type="inferred from homology"/>
<protein>
    <submittedName>
        <fullName evidence="6">Uncharacterized protein</fullName>
    </submittedName>
</protein>
<dbReference type="PANTHER" id="PTHR34544">
    <property type="entry name" value="OSJNBA0006B20.18 PROTEIN"/>
    <property type="match status" value="1"/>
</dbReference>
<accession>A0A7I8KI44</accession>
<dbReference type="EMBL" id="LR743592">
    <property type="protein sequence ID" value="CAA2620591.1"/>
    <property type="molecule type" value="Genomic_DNA"/>
</dbReference>
<organism evidence="6 7">
    <name type="scientific">Spirodela intermedia</name>
    <name type="common">Intermediate duckweed</name>
    <dbReference type="NCBI Taxonomy" id="51605"/>
    <lineage>
        <taxon>Eukaryota</taxon>
        <taxon>Viridiplantae</taxon>
        <taxon>Streptophyta</taxon>
        <taxon>Embryophyta</taxon>
        <taxon>Tracheophyta</taxon>
        <taxon>Spermatophyta</taxon>
        <taxon>Magnoliopsida</taxon>
        <taxon>Liliopsida</taxon>
        <taxon>Araceae</taxon>
        <taxon>Lemnoideae</taxon>
        <taxon>Spirodela</taxon>
    </lineage>
</organism>
<feature type="domain" description="DUF7912" evidence="4">
    <location>
        <begin position="226"/>
        <end position="317"/>
    </location>
</feature>
<sequence>MEMFPDCGMAVRLSATSSAGIAIASCFFPSTRGGPPFLIRPCPPPCPPKIFSHICYAKKRNSYLEPVLKQPASGGTEEGEEEVMDYADEDKDSIDELEDEIFEDDDDEDFEDEFEVDEGDPYVGDGAAGGGISLAGMWWDKEALAIAEEVSKTFDGDLKIYAFKTCANSVIRVRIEKLSTKYGSPSMSDIENFSSAYRERLDEAERAGTIPENISLEVSSPGVERVVRIPEELERFKERAFYVKYAREAAEEGSPPQEGDGVFKLVSFDVEAGHCTWSLADVRINREKAGKGRPLSKKQRDWRLQTPFDSLRLVRVHSEC</sequence>
<keyword evidence="7" id="KW-1185">Reference proteome</keyword>
<dbReference type="InterPro" id="IPR035956">
    <property type="entry name" value="RimP_N_sf"/>
</dbReference>
<evidence type="ECO:0000313" key="6">
    <source>
        <dbReference type="EMBL" id="CAA7396675.1"/>
    </source>
</evidence>
<name>A0A7I8KI44_SPIIN</name>
<dbReference type="SUPFAM" id="SSF75420">
    <property type="entry name" value="YhbC-like, N-terminal domain"/>
    <property type="match status" value="1"/>
</dbReference>
<keyword evidence="2" id="KW-0690">Ribosome biogenesis</keyword>
<evidence type="ECO:0000313" key="7">
    <source>
        <dbReference type="Proteomes" id="UP000663760"/>
    </source>
</evidence>
<dbReference type="HAMAP" id="MF_01077">
    <property type="entry name" value="RimP"/>
    <property type="match status" value="1"/>
</dbReference>
<dbReference type="GO" id="GO:0042274">
    <property type="term" value="P:ribosomal small subunit biogenesis"/>
    <property type="evidence" value="ECO:0007669"/>
    <property type="project" value="InterPro"/>
</dbReference>
<gene>
    <name evidence="5" type="ORF">SI7747_05006760</name>
    <name evidence="6" type="ORF">SI8410_05007338</name>
</gene>
<dbReference type="Pfam" id="PF02576">
    <property type="entry name" value="RimP_N"/>
    <property type="match status" value="1"/>
</dbReference>
<dbReference type="InterPro" id="IPR003728">
    <property type="entry name" value="Ribosome_maturation_RimP"/>
</dbReference>
<dbReference type="InterPro" id="IPR057234">
    <property type="entry name" value="DUF7912"/>
</dbReference>
<evidence type="ECO:0000259" key="3">
    <source>
        <dbReference type="Pfam" id="PF02576"/>
    </source>
</evidence>